<keyword evidence="2" id="KW-1185">Reference proteome</keyword>
<sequence>QAPNLKDCGAICDWIEPIIPNHFWFCCQQANGDMLALKDMWQDVLHHVVGEHEWSDGQCSHSLLVLSDTDIPLLGKGSEAIEALTKVILDKRWLESLVFYVWFKHTSLLENFNSKMLKYAPKRNAFDFLCPEVLLAALDHNMHSFRPQATTKSGHLIFKKQYSNRTKNWHPEPFRAEKTHHYIQFLMASILKARVDDKESAARVISLPSDHPRNLAPTIVLRESPELI</sequence>
<evidence type="ECO:0000313" key="2">
    <source>
        <dbReference type="Proteomes" id="UP001159405"/>
    </source>
</evidence>
<reference evidence="1 2" key="1">
    <citation type="submission" date="2022-05" db="EMBL/GenBank/DDBJ databases">
        <authorList>
            <consortium name="Genoscope - CEA"/>
            <person name="William W."/>
        </authorList>
    </citation>
    <scope>NUCLEOTIDE SEQUENCE [LARGE SCALE GENOMIC DNA]</scope>
</reference>
<dbReference type="PANTHER" id="PTHR31751:SF7">
    <property type="entry name" value="THAP-TYPE DOMAIN-CONTAINING PROTEIN"/>
    <property type="match status" value="1"/>
</dbReference>
<proteinExistence type="predicted"/>
<organism evidence="1 2">
    <name type="scientific">Porites lobata</name>
    <dbReference type="NCBI Taxonomy" id="104759"/>
    <lineage>
        <taxon>Eukaryota</taxon>
        <taxon>Metazoa</taxon>
        <taxon>Cnidaria</taxon>
        <taxon>Anthozoa</taxon>
        <taxon>Hexacorallia</taxon>
        <taxon>Scleractinia</taxon>
        <taxon>Fungiina</taxon>
        <taxon>Poritidae</taxon>
        <taxon>Porites</taxon>
    </lineage>
</organism>
<protein>
    <submittedName>
        <fullName evidence="1">Uncharacterized protein</fullName>
    </submittedName>
</protein>
<evidence type="ECO:0000313" key="1">
    <source>
        <dbReference type="EMBL" id="CAH3152928.1"/>
    </source>
</evidence>
<feature type="non-terminal residue" evidence="1">
    <location>
        <position position="228"/>
    </location>
</feature>
<accession>A0ABN8PXQ1</accession>
<dbReference type="EMBL" id="CALNXK010000095">
    <property type="protein sequence ID" value="CAH3152928.1"/>
    <property type="molecule type" value="Genomic_DNA"/>
</dbReference>
<gene>
    <name evidence="1" type="ORF">PLOB_00049313</name>
</gene>
<name>A0ABN8PXQ1_9CNID</name>
<feature type="non-terminal residue" evidence="1">
    <location>
        <position position="1"/>
    </location>
</feature>
<dbReference type="Proteomes" id="UP001159405">
    <property type="component" value="Unassembled WGS sequence"/>
</dbReference>
<dbReference type="PANTHER" id="PTHR31751">
    <property type="entry name" value="SI:CH211-108C17.2-RELATED-RELATED"/>
    <property type="match status" value="1"/>
</dbReference>
<comment type="caution">
    <text evidence="1">The sequence shown here is derived from an EMBL/GenBank/DDBJ whole genome shotgun (WGS) entry which is preliminary data.</text>
</comment>